<dbReference type="InterPro" id="IPR000792">
    <property type="entry name" value="Tscrpt_reg_LuxR_C"/>
</dbReference>
<dbReference type="SUPFAM" id="SSF48452">
    <property type="entry name" value="TPR-like"/>
    <property type="match status" value="1"/>
</dbReference>
<dbReference type="GO" id="GO:0005737">
    <property type="term" value="C:cytoplasm"/>
    <property type="evidence" value="ECO:0007669"/>
    <property type="project" value="TreeGrafter"/>
</dbReference>
<dbReference type="InterPro" id="IPR041664">
    <property type="entry name" value="AAA_16"/>
</dbReference>
<dbReference type="InterPro" id="IPR036388">
    <property type="entry name" value="WH-like_DNA-bd_sf"/>
</dbReference>
<dbReference type="AlphaFoldDB" id="A0A132MZU3"/>
<evidence type="ECO:0000256" key="2">
    <source>
        <dbReference type="ARBA" id="ARBA00022840"/>
    </source>
</evidence>
<evidence type="ECO:0000256" key="1">
    <source>
        <dbReference type="ARBA" id="ARBA00022741"/>
    </source>
</evidence>
<keyword evidence="2" id="KW-0067">ATP-binding</keyword>
<dbReference type="SUPFAM" id="SSF46894">
    <property type="entry name" value="C-terminal effector domain of the bipartite response regulators"/>
    <property type="match status" value="1"/>
</dbReference>
<dbReference type="GO" id="GO:0003677">
    <property type="term" value="F:DNA binding"/>
    <property type="evidence" value="ECO:0007669"/>
    <property type="project" value="InterPro"/>
</dbReference>
<dbReference type="GO" id="GO:0006355">
    <property type="term" value="P:regulation of DNA-templated transcription"/>
    <property type="evidence" value="ECO:0007669"/>
    <property type="project" value="InterPro"/>
</dbReference>
<proteinExistence type="predicted"/>
<dbReference type="PATRIC" id="fig|1469144.8.peg.2553"/>
<sequence>MLQGRDTERAVVAALLEEAWASRGGALVLRGQPGVGKSALLADAVARAEGMLVLRTSGIESESPLAFAALQRLLRPAMRHADRLPAPQARALRAVFGEEEGDGDRFLVFLAALSLLAETAEQAPVLAVVDDAHWLDDASAAALLFVARRLQVERVAMLFAAREGDVRRFDSGDLPSITLGGIDRDAAAALLTDRAGVPVPAEVSDRLVRSTGGNPLALVELAEALSADQLGGQAPLPAQLPVTEGVERAFLDRYRRLPEPAQALLLVAAADDSARVATVRQAAAALGADDEALHAVERSGLLRVIGSTLELRHPLVRSAVYGAATSFERRRAHRALADVLVGDEDADRRAWHRAASVEEPDEAVVEELDRAAERARGRGGLEAAASAWERAAELTPPGEARAQRLYAAAVAAWLAAQPGRARVLADAARVYAGDPGLRADIARLRARIEWNTGSVHVGHRMILQAAAEVAPHDADRAREMAMFATALASFGASSGVAIDPVGLVPPADESDPPRRRAFAGLLAGLDHVTRGDWAQAASVLRDTFAVAESCDEDDQALLPNLGIAALHLGEDDLALRYHTLLLSRARDTGALVLILYSLTRRGFIEIATGRWTAASAGASEALPLAEGSGQPGLAVLPLSLLALTAALRGEDTFDGHLAAAEQVAAAHPVGVLENLLPDMLHWAKGLRAAAQPATAFHHLEQIAHPMLQHLAAIDRIDAAVRAGQRDTARAWTDELDGFAAATGSAWAAAAVAHGRALLTGGDAAERHFEQALAHHAYSRRTPDRARTELAYGEFLRRARRRVDARAHLRAALEIFEDLGAAPWAERASQELRASGETARRRDPSALTGLTPQELQVARLVAQGMSNRDVAAQLYLSPRTIDFHLRNVFAKLGVSSRAELARLPFD</sequence>
<feature type="domain" description="HTH luxR-type" evidence="3">
    <location>
        <begin position="842"/>
        <end position="905"/>
    </location>
</feature>
<dbReference type="InterPro" id="IPR011990">
    <property type="entry name" value="TPR-like_helical_dom_sf"/>
</dbReference>
<dbReference type="PANTHER" id="PTHR16305:SF35">
    <property type="entry name" value="TRANSCRIPTIONAL ACTIVATOR DOMAIN"/>
    <property type="match status" value="1"/>
</dbReference>
<name>A0A132MZU3_9ACTN</name>
<protein>
    <recommendedName>
        <fullName evidence="3">HTH luxR-type domain-containing protein</fullName>
    </recommendedName>
</protein>
<evidence type="ECO:0000259" key="3">
    <source>
        <dbReference type="PROSITE" id="PS50043"/>
    </source>
</evidence>
<gene>
    <name evidence="4" type="ORF">TH66_10270</name>
</gene>
<dbReference type="Pfam" id="PF13191">
    <property type="entry name" value="AAA_16"/>
    <property type="match status" value="1"/>
</dbReference>
<dbReference type="InterPro" id="IPR016032">
    <property type="entry name" value="Sig_transdc_resp-reg_C-effctor"/>
</dbReference>
<organism evidence="4 5">
    <name type="scientific">Carbonactinospora thermoautotrophica</name>
    <dbReference type="NCBI Taxonomy" id="1469144"/>
    <lineage>
        <taxon>Bacteria</taxon>
        <taxon>Bacillati</taxon>
        <taxon>Actinomycetota</taxon>
        <taxon>Actinomycetes</taxon>
        <taxon>Kitasatosporales</taxon>
        <taxon>Carbonactinosporaceae</taxon>
        <taxon>Carbonactinospora</taxon>
    </lineage>
</organism>
<dbReference type="RefSeq" id="WP_067069842.1">
    <property type="nucleotide sequence ID" value="NZ_JYIJ01000017.1"/>
</dbReference>
<evidence type="ECO:0000313" key="4">
    <source>
        <dbReference type="EMBL" id="KWX03343.1"/>
    </source>
</evidence>
<dbReference type="GO" id="GO:0005524">
    <property type="term" value="F:ATP binding"/>
    <property type="evidence" value="ECO:0007669"/>
    <property type="project" value="UniProtKB-KW"/>
</dbReference>
<keyword evidence="1" id="KW-0547">Nucleotide-binding</keyword>
<dbReference type="PANTHER" id="PTHR16305">
    <property type="entry name" value="TESTICULAR SOLUBLE ADENYLYL CYCLASE"/>
    <property type="match status" value="1"/>
</dbReference>
<dbReference type="PROSITE" id="PS50043">
    <property type="entry name" value="HTH_LUXR_2"/>
    <property type="match status" value="1"/>
</dbReference>
<dbReference type="Pfam" id="PF00196">
    <property type="entry name" value="GerE"/>
    <property type="match status" value="1"/>
</dbReference>
<dbReference type="SUPFAM" id="SSF52540">
    <property type="entry name" value="P-loop containing nucleoside triphosphate hydrolases"/>
    <property type="match status" value="1"/>
</dbReference>
<dbReference type="GO" id="GO:0004016">
    <property type="term" value="F:adenylate cyclase activity"/>
    <property type="evidence" value="ECO:0007669"/>
    <property type="project" value="TreeGrafter"/>
</dbReference>
<dbReference type="Gene3D" id="1.25.40.10">
    <property type="entry name" value="Tetratricopeptide repeat domain"/>
    <property type="match status" value="1"/>
</dbReference>
<dbReference type="PRINTS" id="PR00038">
    <property type="entry name" value="HTHLUXR"/>
</dbReference>
<dbReference type="CDD" id="cd06170">
    <property type="entry name" value="LuxR_C_like"/>
    <property type="match status" value="1"/>
</dbReference>
<dbReference type="InterPro" id="IPR027417">
    <property type="entry name" value="P-loop_NTPase"/>
</dbReference>
<comment type="caution">
    <text evidence="4">The sequence shown here is derived from an EMBL/GenBank/DDBJ whole genome shotgun (WGS) entry which is preliminary data.</text>
</comment>
<dbReference type="Proteomes" id="UP000070659">
    <property type="component" value="Unassembled WGS sequence"/>
</dbReference>
<evidence type="ECO:0000313" key="5">
    <source>
        <dbReference type="Proteomes" id="UP000070659"/>
    </source>
</evidence>
<accession>A0A132MZU3</accession>
<dbReference type="EMBL" id="JYIJ01000017">
    <property type="protein sequence ID" value="KWX03343.1"/>
    <property type="molecule type" value="Genomic_DNA"/>
</dbReference>
<dbReference type="SMART" id="SM00421">
    <property type="entry name" value="HTH_LUXR"/>
    <property type="match status" value="1"/>
</dbReference>
<dbReference type="Gene3D" id="1.10.10.10">
    <property type="entry name" value="Winged helix-like DNA-binding domain superfamily/Winged helix DNA-binding domain"/>
    <property type="match status" value="1"/>
</dbReference>
<dbReference type="PROSITE" id="PS00622">
    <property type="entry name" value="HTH_LUXR_1"/>
    <property type="match status" value="1"/>
</dbReference>
<reference evidence="4 5" key="1">
    <citation type="submission" date="2015-02" db="EMBL/GenBank/DDBJ databases">
        <title>Physiological reanalysis, assessment of diazotrophy, and genome sequences of multiple isolates of Streptomyces thermoautotrophicus.</title>
        <authorList>
            <person name="MacKellar D.C."/>
            <person name="Lieber L."/>
            <person name="Norman J."/>
            <person name="Bolger A."/>
            <person name="Tobin C."/>
            <person name="Murray J.W."/>
            <person name="Prell J."/>
        </authorList>
    </citation>
    <scope>NUCLEOTIDE SEQUENCE [LARGE SCALE GENOMIC DNA]</scope>
    <source>
        <strain evidence="4 5">UBT1</strain>
    </source>
</reference>